<dbReference type="RefSeq" id="WP_345303245.1">
    <property type="nucleotide sequence ID" value="NZ_BAABJE010000010.1"/>
</dbReference>
<feature type="coiled-coil region" evidence="1">
    <location>
        <begin position="419"/>
        <end position="462"/>
    </location>
</feature>
<feature type="transmembrane region" description="Helical" evidence="2">
    <location>
        <begin position="399"/>
        <end position="420"/>
    </location>
</feature>
<dbReference type="SMART" id="SM00028">
    <property type="entry name" value="TPR"/>
    <property type="match status" value="4"/>
</dbReference>
<proteinExistence type="predicted"/>
<name>A0ABP9BFV9_9GAMM</name>
<keyword evidence="1" id="KW-0175">Coiled coil</keyword>
<protein>
    <recommendedName>
        <fullName evidence="3">PAS domain-containing protein</fullName>
    </recommendedName>
</protein>
<dbReference type="EMBL" id="BAABJE010000010">
    <property type="protein sequence ID" value="GAA4794895.1"/>
    <property type="molecule type" value="Genomic_DNA"/>
</dbReference>
<dbReference type="Pfam" id="PF08448">
    <property type="entry name" value="PAS_4"/>
    <property type="match status" value="1"/>
</dbReference>
<keyword evidence="5" id="KW-1185">Reference proteome</keyword>
<dbReference type="InterPro" id="IPR011990">
    <property type="entry name" value="TPR-like_helical_dom_sf"/>
</dbReference>
<gene>
    <name evidence="4" type="ORF">GCM10023307_20680</name>
</gene>
<dbReference type="Gene3D" id="3.30.450.20">
    <property type="entry name" value="PAS domain"/>
    <property type="match status" value="1"/>
</dbReference>
<evidence type="ECO:0000313" key="4">
    <source>
        <dbReference type="EMBL" id="GAA4794895.1"/>
    </source>
</evidence>
<keyword evidence="2" id="KW-0472">Membrane</keyword>
<dbReference type="InterPro" id="IPR000014">
    <property type="entry name" value="PAS"/>
</dbReference>
<accession>A0ABP9BFV9</accession>
<dbReference type="SUPFAM" id="SSF55785">
    <property type="entry name" value="PYP-like sensor domain (PAS domain)"/>
    <property type="match status" value="1"/>
</dbReference>
<dbReference type="Proteomes" id="UP001499959">
    <property type="component" value="Unassembled WGS sequence"/>
</dbReference>
<organism evidence="4 5">
    <name type="scientific">Lysobacter hankyongensis</name>
    <dbReference type="NCBI Taxonomy" id="1176535"/>
    <lineage>
        <taxon>Bacteria</taxon>
        <taxon>Pseudomonadati</taxon>
        <taxon>Pseudomonadota</taxon>
        <taxon>Gammaproteobacteria</taxon>
        <taxon>Lysobacterales</taxon>
        <taxon>Lysobacteraceae</taxon>
        <taxon>Lysobacter</taxon>
    </lineage>
</organism>
<dbReference type="Gene3D" id="1.25.40.10">
    <property type="entry name" value="Tetratricopeptide repeat domain"/>
    <property type="match status" value="1"/>
</dbReference>
<dbReference type="PANTHER" id="PTHR10098:SF108">
    <property type="entry name" value="TETRATRICOPEPTIDE REPEAT PROTEIN 28"/>
    <property type="match status" value="1"/>
</dbReference>
<dbReference type="PANTHER" id="PTHR10098">
    <property type="entry name" value="RAPSYN-RELATED"/>
    <property type="match status" value="1"/>
</dbReference>
<dbReference type="SMART" id="SM00091">
    <property type="entry name" value="PAS"/>
    <property type="match status" value="1"/>
</dbReference>
<dbReference type="InterPro" id="IPR013656">
    <property type="entry name" value="PAS_4"/>
</dbReference>
<evidence type="ECO:0000259" key="3">
    <source>
        <dbReference type="SMART" id="SM00091"/>
    </source>
</evidence>
<evidence type="ECO:0000313" key="5">
    <source>
        <dbReference type="Proteomes" id="UP001499959"/>
    </source>
</evidence>
<dbReference type="CDD" id="cd00130">
    <property type="entry name" value="PAS"/>
    <property type="match status" value="1"/>
</dbReference>
<comment type="caution">
    <text evidence="4">The sequence shown here is derived from an EMBL/GenBank/DDBJ whole genome shotgun (WGS) entry which is preliminary data.</text>
</comment>
<keyword evidence="2" id="KW-1133">Transmembrane helix</keyword>
<evidence type="ECO:0000256" key="2">
    <source>
        <dbReference type="SAM" id="Phobius"/>
    </source>
</evidence>
<evidence type="ECO:0000256" key="1">
    <source>
        <dbReference type="SAM" id="Coils"/>
    </source>
</evidence>
<dbReference type="InterPro" id="IPR035965">
    <property type="entry name" value="PAS-like_dom_sf"/>
</dbReference>
<dbReference type="InterPro" id="IPR019734">
    <property type="entry name" value="TPR_rpt"/>
</dbReference>
<dbReference type="CDD" id="cd22890">
    <property type="entry name" value="ChiS-DBD"/>
    <property type="match status" value="1"/>
</dbReference>
<dbReference type="SUPFAM" id="SSF48452">
    <property type="entry name" value="TPR-like"/>
    <property type="match status" value="2"/>
</dbReference>
<reference evidence="5" key="1">
    <citation type="journal article" date="2019" name="Int. J. Syst. Evol. Microbiol.">
        <title>The Global Catalogue of Microorganisms (GCM) 10K type strain sequencing project: providing services to taxonomists for standard genome sequencing and annotation.</title>
        <authorList>
            <consortium name="The Broad Institute Genomics Platform"/>
            <consortium name="The Broad Institute Genome Sequencing Center for Infectious Disease"/>
            <person name="Wu L."/>
            <person name="Ma J."/>
        </authorList>
    </citation>
    <scope>NUCLEOTIDE SEQUENCE [LARGE SCALE GENOMIC DNA]</scope>
    <source>
        <strain evidence="5">JCM 18204</strain>
    </source>
</reference>
<feature type="domain" description="PAS" evidence="3">
    <location>
        <begin position="457"/>
        <end position="521"/>
    </location>
</feature>
<sequence length="689" mass="76255">MALCTAVTGRAQTPSCAAIDAHRALPDATVCLRRAGIAVPAASPVRAANALFVHAEGRIAAGRFDDAARALDCADAVLGANGDALSRYELVRRRGILDYKWERIPQALSRFECALTLARAREDRVAIARDLKNIGSALRRLGDFHGALRSLMLSLELQRTDGKVGGAVLNNIADVYRELDEPDEAMRFYREALSTYRAQGERIEAAHVLESMAEQGLDNGDVPQSTRWLDEALRTYREGGNRAYELRVYGGLTRAALALGDLPRARAHAAAALAVATEHKLPLPASLQLQIARTARTTGDLATATRHVRDGLAGVSDDDVERAALLDELAAIQERGGDRAAALDTLRRAHADALALSRAQHDRQLGWLRTRFETAERDRTIAALETENRLRRAELRQRTLLLTLMLSVAVVVALAIWALLQRRLQHARLQEEARRVRQEEELARYRREADALAEDRSLLQALLDSREDAVCLLDADGHVLAANRAACALLAVDTPMGRPVVDHLADGDGERLMSALERMEDSAAQSIDLTARAGAALTARLSQWERGDGLIVLGLWQRTDAASSSAAPVSPGDVDARRQAEMREEFRRTLVELMLTVVETWERVTATSRLELAEKSRIWRVTIDDGRLRARAMERYLSVSKLPHNPRWRDVLRSAYYVLGQCEMEPQAREDLQRRVDAVLAYTRRNALV</sequence>
<dbReference type="Pfam" id="PF13424">
    <property type="entry name" value="TPR_12"/>
    <property type="match status" value="1"/>
</dbReference>
<keyword evidence="2" id="KW-0812">Transmembrane</keyword>